<reference evidence="14" key="3">
    <citation type="submission" date="2025-09" db="UniProtKB">
        <authorList>
            <consortium name="Ensembl"/>
        </authorList>
    </citation>
    <scope>IDENTIFICATION</scope>
</reference>
<dbReference type="Gene3D" id="2.10.25.10">
    <property type="entry name" value="Laminin"/>
    <property type="match status" value="2"/>
</dbReference>
<evidence type="ECO:0000256" key="8">
    <source>
        <dbReference type="ARBA" id="ARBA00023180"/>
    </source>
</evidence>
<evidence type="ECO:0000313" key="14">
    <source>
        <dbReference type="Ensembl" id="ENSLCAP00010013417.1"/>
    </source>
</evidence>
<keyword evidence="6" id="KW-0084">Basement membrane</keyword>
<dbReference type="OrthoDB" id="8955460at2759"/>
<dbReference type="AlphaFoldDB" id="A0A4W6CM61"/>
<dbReference type="CDD" id="cd00185">
    <property type="entry name" value="TNFRSF"/>
    <property type="match status" value="1"/>
</dbReference>
<feature type="chain" id="PRO_5021250275" description="Laminin EGF-like domain-containing protein" evidence="12">
    <location>
        <begin position="30"/>
        <end position="1060"/>
    </location>
</feature>
<evidence type="ECO:0000256" key="1">
    <source>
        <dbReference type="ARBA" id="ARBA00004302"/>
    </source>
</evidence>
<keyword evidence="15" id="KW-1185">Reference proteome</keyword>
<dbReference type="Ensembl" id="ENSLCAT00010013701.1">
    <property type="protein sequence ID" value="ENSLCAP00010013417.1"/>
    <property type="gene ID" value="ENSLCAG00010006368.1"/>
</dbReference>
<feature type="disulfide bond" evidence="10">
    <location>
        <begin position="149"/>
        <end position="158"/>
    </location>
</feature>
<evidence type="ECO:0000256" key="2">
    <source>
        <dbReference type="ARBA" id="ARBA00022525"/>
    </source>
</evidence>
<accession>A0A4W6CM61</accession>
<evidence type="ECO:0000256" key="4">
    <source>
        <dbReference type="ARBA" id="ARBA00022729"/>
    </source>
</evidence>
<dbReference type="Proteomes" id="UP000314980">
    <property type="component" value="Unassembled WGS sequence"/>
</dbReference>
<name>A0A4W6CM61_LATCA</name>
<dbReference type="PANTHER" id="PTHR10574">
    <property type="entry name" value="NETRIN/LAMININ-RELATED"/>
    <property type="match status" value="1"/>
</dbReference>
<evidence type="ECO:0000256" key="6">
    <source>
        <dbReference type="ARBA" id="ARBA00022869"/>
    </source>
</evidence>
<dbReference type="FunFam" id="2.10.25.10:FF:000130">
    <property type="entry name" value="Laminin subunit beta 1"/>
    <property type="match status" value="1"/>
</dbReference>
<reference evidence="15" key="1">
    <citation type="submission" date="2015-09" db="EMBL/GenBank/DDBJ databases">
        <authorList>
            <person name="Sai Rama Sridatta P."/>
        </authorList>
    </citation>
    <scope>NUCLEOTIDE SEQUENCE [LARGE SCALE GENOMIC DNA]</scope>
</reference>
<dbReference type="GO" id="GO:0007411">
    <property type="term" value="P:axon guidance"/>
    <property type="evidence" value="ECO:0007669"/>
    <property type="project" value="TreeGrafter"/>
</dbReference>
<dbReference type="GO" id="GO:0016477">
    <property type="term" value="P:cell migration"/>
    <property type="evidence" value="ECO:0007669"/>
    <property type="project" value="TreeGrafter"/>
</dbReference>
<comment type="caution">
    <text evidence="10">Lacks conserved residue(s) required for the propagation of feature annotation.</text>
</comment>
<dbReference type="InterPro" id="IPR013320">
    <property type="entry name" value="ConA-like_dom_sf"/>
</dbReference>
<feature type="coiled-coil region" evidence="11">
    <location>
        <begin position="262"/>
        <end position="296"/>
    </location>
</feature>
<dbReference type="RefSeq" id="XP_018525874.2">
    <property type="nucleotide sequence ID" value="XM_018670358.2"/>
</dbReference>
<keyword evidence="11" id="KW-0175">Coiled coil</keyword>
<dbReference type="SUPFAM" id="SSF57196">
    <property type="entry name" value="EGF/Laminin"/>
    <property type="match status" value="2"/>
</dbReference>
<evidence type="ECO:0000256" key="9">
    <source>
        <dbReference type="ARBA" id="ARBA00023292"/>
    </source>
</evidence>
<keyword evidence="3" id="KW-0272">Extracellular matrix</keyword>
<dbReference type="InterPro" id="IPR050440">
    <property type="entry name" value="Laminin/Netrin_ECM"/>
</dbReference>
<dbReference type="InParanoid" id="A0A4W6CM61"/>
<organism evidence="14 15">
    <name type="scientific">Lates calcarifer</name>
    <name type="common">Barramundi</name>
    <name type="synonym">Holocentrus calcarifer</name>
    <dbReference type="NCBI Taxonomy" id="8187"/>
    <lineage>
        <taxon>Eukaryota</taxon>
        <taxon>Metazoa</taxon>
        <taxon>Chordata</taxon>
        <taxon>Craniata</taxon>
        <taxon>Vertebrata</taxon>
        <taxon>Euteleostomi</taxon>
        <taxon>Actinopterygii</taxon>
        <taxon>Neopterygii</taxon>
        <taxon>Teleostei</taxon>
        <taxon>Neoteleostei</taxon>
        <taxon>Acanthomorphata</taxon>
        <taxon>Carangaria</taxon>
        <taxon>Carangaria incertae sedis</taxon>
        <taxon>Centropomidae</taxon>
        <taxon>Lates</taxon>
    </lineage>
</organism>
<proteinExistence type="predicted"/>
<dbReference type="GO" id="GO:0009888">
    <property type="term" value="P:tissue development"/>
    <property type="evidence" value="ECO:0007669"/>
    <property type="project" value="TreeGrafter"/>
</dbReference>
<protein>
    <recommendedName>
        <fullName evidence="13">Laminin EGF-like domain-containing protein</fullName>
    </recommendedName>
</protein>
<keyword evidence="7 10" id="KW-1015">Disulfide bond</keyword>
<dbReference type="PROSITE" id="PS01248">
    <property type="entry name" value="EGF_LAM_1"/>
    <property type="match status" value="1"/>
</dbReference>
<feature type="disulfide bond" evidence="10">
    <location>
        <begin position="96"/>
        <end position="105"/>
    </location>
</feature>
<dbReference type="PANTHER" id="PTHR10574:SF419">
    <property type="entry name" value="LAMININ SUBUNIT ALPHA-3-RELATED"/>
    <property type="match status" value="1"/>
</dbReference>
<feature type="domain" description="Laminin EGF-like" evidence="13">
    <location>
        <begin position="77"/>
        <end position="123"/>
    </location>
</feature>
<keyword evidence="8" id="KW-0325">Glycoprotein</keyword>
<feature type="coiled-coil region" evidence="11">
    <location>
        <begin position="502"/>
        <end position="568"/>
    </location>
</feature>
<evidence type="ECO:0000313" key="15">
    <source>
        <dbReference type="Proteomes" id="UP000314980"/>
    </source>
</evidence>
<feature type="signal peptide" evidence="12">
    <location>
        <begin position="1"/>
        <end position="29"/>
    </location>
</feature>
<dbReference type="InterPro" id="IPR002049">
    <property type="entry name" value="LE_dom"/>
</dbReference>
<dbReference type="GeneTree" id="ENSGT00940000155638"/>
<dbReference type="GeneID" id="108879160"/>
<dbReference type="GO" id="GO:0009887">
    <property type="term" value="P:animal organ morphogenesis"/>
    <property type="evidence" value="ECO:0007669"/>
    <property type="project" value="TreeGrafter"/>
</dbReference>
<evidence type="ECO:0000256" key="12">
    <source>
        <dbReference type="SAM" id="SignalP"/>
    </source>
</evidence>
<dbReference type="InterPro" id="IPR056863">
    <property type="entry name" value="LMN_ATRN_NET-like_EGF"/>
</dbReference>
<reference evidence="14" key="2">
    <citation type="submission" date="2025-08" db="UniProtKB">
        <authorList>
            <consortium name="Ensembl"/>
        </authorList>
    </citation>
    <scope>IDENTIFICATION</scope>
</reference>
<dbReference type="Pfam" id="PF00053">
    <property type="entry name" value="EGF_laminin"/>
    <property type="match status" value="1"/>
</dbReference>
<evidence type="ECO:0000256" key="10">
    <source>
        <dbReference type="PROSITE-ProRule" id="PRU00460"/>
    </source>
</evidence>
<keyword evidence="5" id="KW-0677">Repeat</keyword>
<dbReference type="STRING" id="8187.ENSLCAP00010013417"/>
<evidence type="ECO:0000259" key="13">
    <source>
        <dbReference type="PROSITE" id="PS50027"/>
    </source>
</evidence>
<evidence type="ECO:0000256" key="3">
    <source>
        <dbReference type="ARBA" id="ARBA00022530"/>
    </source>
</evidence>
<dbReference type="GO" id="GO:0043256">
    <property type="term" value="C:laminin complex"/>
    <property type="evidence" value="ECO:0007669"/>
    <property type="project" value="TreeGrafter"/>
</dbReference>
<feature type="domain" description="Laminin EGF-like" evidence="13">
    <location>
        <begin position="124"/>
        <end position="178"/>
    </location>
</feature>
<keyword evidence="2" id="KW-0964">Secreted</keyword>
<evidence type="ECO:0000256" key="11">
    <source>
        <dbReference type="SAM" id="Coils"/>
    </source>
</evidence>
<keyword evidence="4 12" id="KW-0732">Signal</keyword>
<dbReference type="Pfam" id="PF06009">
    <property type="entry name" value="Laminin_II"/>
    <property type="match status" value="1"/>
</dbReference>
<dbReference type="Pfam" id="PF24973">
    <property type="entry name" value="EGF_LMN_ATRN"/>
    <property type="match status" value="1"/>
</dbReference>
<evidence type="ECO:0000256" key="5">
    <source>
        <dbReference type="ARBA" id="ARBA00022737"/>
    </source>
</evidence>
<dbReference type="SMART" id="SM00180">
    <property type="entry name" value="EGF_Lam"/>
    <property type="match status" value="2"/>
</dbReference>
<dbReference type="KEGG" id="lcf:108879160"/>
<dbReference type="InterPro" id="IPR010307">
    <property type="entry name" value="Laminin_dom_II"/>
</dbReference>
<dbReference type="Gene3D" id="2.60.120.200">
    <property type="match status" value="2"/>
</dbReference>
<dbReference type="CDD" id="cd00055">
    <property type="entry name" value="EGF_Lam"/>
    <property type="match status" value="2"/>
</dbReference>
<dbReference type="GO" id="GO:0070831">
    <property type="term" value="P:basement membrane assembly"/>
    <property type="evidence" value="ECO:0007669"/>
    <property type="project" value="TreeGrafter"/>
</dbReference>
<dbReference type="GO" id="GO:0034446">
    <property type="term" value="P:substrate adhesion-dependent cell spreading"/>
    <property type="evidence" value="ECO:0007669"/>
    <property type="project" value="TreeGrafter"/>
</dbReference>
<comment type="subcellular location">
    <subcellularLocation>
        <location evidence="1">Secreted</location>
        <location evidence="1">Extracellular space</location>
        <location evidence="1">Extracellular matrix</location>
        <location evidence="1">Basement membrane</location>
    </subcellularLocation>
</comment>
<keyword evidence="9 10" id="KW-0424">Laminin EGF-like domain</keyword>
<dbReference type="SUPFAM" id="SSF49899">
    <property type="entry name" value="Concanavalin A-like lectins/glucanases"/>
    <property type="match status" value="1"/>
</dbReference>
<sequence length="1060" mass="119412">MHWKRSLLCGGVWLVLLCFVLVYPSPSKCQIGQRARSKKTFCDPSFSNQTGGAATQKCDPGFYREWTRQHRGQCVPCSCNGLSTECDERTGNCVNCQFNTTGDRCERCKEGYYGNAANRTCRVCPCPFTWNNFAVACLDTGSGEVECLCKRGYSGTRCERCAHGYYGNPVAPRGSCKPCNWKDGTLNNCGSLTGDCDSCIYALLVDFEEMDDGLSWLKQQLQNISLGLGSHSVLSNLEANITETKILVGNYSTAVRHLDPKVEQLEVDVNVVRDDMSQLIDETLRAESELEKVLQNVRADDLLSEVESLLTTIPDLIKQLSEGKLGGSIALSENHKVRMMEEAQRIVQEMRERGCTAQTDKAGKLLNLIQDNMSIPVETLQAVPSQTADSLMASLSSLRELAALQSQAEDRVDRTQGLNLKSYTTLQHLQHLQTQIEKEQNTLLPVTEMTKDLLNNITDLFLMLEEIKKEFEIHTAHIDGARPELLKKFTNIFQSMTKVDIVTKAEEHAEQLKRAATEFQQELHNATNSTGLLSVQGIGAYNCLINAIEKAEMAANQSREDADQAIKDVKKGGLVNKAEGLRDNSTQLQTEASNTQSDLKMLSHTVKTHKDRVKKQKEKRGALRTGISTIRDDLKTIKRDEEVLIDSAKTAASASSSTVRNITERLKNIRQEVKGIILPIVNENMDMMIKVEEALRNLNSALPVMTDNLTQVEALSRQTLPSANMTESIERIKELIEETRNFVNRLSTATTFNGKGHIELRPPRNLEDIKAFTAVDLLLNLHQNNTFKTDHRRKRRQDKDKNAHFFIFYLGNKDASGDYIGMAIRRNVLICVYKLGGVVHEVVTSHITTTTKVTSSDFDRVVFHRVYQDAQVNITQSFTSQTPGNLFLYHNLSNTMTGVLDLDPDSVVVYVGGYPENFTPPVELRYPRYRGAMKLSFINDSPVCLFNYKHAVNMDAKQPYIKIPQSDACNYYDGTGYLMAFVREPDKKQKRQFRFYTTTREADALLFYMGNEESLFYVFLERGFLVLQDQQAGQELRVQSSEKMSLNDTLFIVRTGRPKY</sequence>
<dbReference type="PROSITE" id="PS50027">
    <property type="entry name" value="EGF_LAM_2"/>
    <property type="match status" value="2"/>
</dbReference>
<evidence type="ECO:0000256" key="7">
    <source>
        <dbReference type="ARBA" id="ARBA00023157"/>
    </source>
</evidence>